<keyword evidence="3" id="KW-0547">Nucleotide-binding</keyword>
<dbReference type="InterPro" id="IPR039421">
    <property type="entry name" value="Type_1_exporter"/>
</dbReference>
<evidence type="ECO:0000256" key="6">
    <source>
        <dbReference type="ARBA" id="ARBA00023136"/>
    </source>
</evidence>
<dbReference type="GO" id="GO:0140359">
    <property type="term" value="F:ABC-type transporter activity"/>
    <property type="evidence" value="ECO:0007669"/>
    <property type="project" value="InterPro"/>
</dbReference>
<feature type="region of interest" description="Disordered" evidence="7">
    <location>
        <begin position="322"/>
        <end position="367"/>
    </location>
</feature>
<keyword evidence="6 8" id="KW-0472">Membrane</keyword>
<sequence length="613" mass="62775">MTTGTVHPQVRASTPRRVLAVSALTGWLAAGASALLFVLLGRVVDGLAADALPAHDAAPAPTAWVLWAVLLGLVVAVCTGAGAWWSERTSAQAEKHLRAAVVSAVFRGGAVRASAQAGRLLAAATTSVEKTAHYRAGFLGPITASLTTPLLVLLVMAVAVDPVTAGVLTLLVLLVPVLVGGFQRLVRPVGGRYRRSQAALTSAFVDAIQGLETLVLARAAHRRAELLARRGEEHRRSLMRMLAVNQLLILVVDAAFSLGVVVAAAVLTAVRVGTGDLSAGDGTAILLLSTLVIGPVDVVGQFFYIGIAGRASQAQLGSVLGAEPSTAPQAGREPEADPTSEVGAPSAVADSAVPEAAPTPADRRPSAAGTPALLLADVDAGWPDGPTVLSGLSLRVERGEHVALVGPSGAGKSTVASLLLGHLAARTGTVRVDGIDPVRDPAGARTRIAAVQQRAFHFLGTIEDNLRLAAPAATQEQLWEALERAGLRADVDAMPAGLATPVGEQGALLSGGQSQRLAIAQAWLQDAPILVLDEPTSQVDLAAEEQILTALRLLAADRTVLMIAHRPGAILAADRVIRLDPAGPAAGDEARPEAEARPGVEAPGTTRAGEGAR</sequence>
<feature type="transmembrane region" description="Helical" evidence="8">
    <location>
        <begin position="282"/>
        <end position="305"/>
    </location>
</feature>
<dbReference type="Pfam" id="PF00005">
    <property type="entry name" value="ABC_tran"/>
    <property type="match status" value="1"/>
</dbReference>
<dbReference type="Gene3D" id="1.20.1560.10">
    <property type="entry name" value="ABC transporter type 1, transmembrane domain"/>
    <property type="match status" value="1"/>
</dbReference>
<dbReference type="InterPro" id="IPR011527">
    <property type="entry name" value="ABC1_TM_dom"/>
</dbReference>
<evidence type="ECO:0000256" key="7">
    <source>
        <dbReference type="SAM" id="MobiDB-lite"/>
    </source>
</evidence>
<comment type="caution">
    <text evidence="11">The sequence shown here is derived from an EMBL/GenBank/DDBJ whole genome shotgun (WGS) entry which is preliminary data.</text>
</comment>
<feature type="transmembrane region" description="Helical" evidence="8">
    <location>
        <begin position="165"/>
        <end position="186"/>
    </location>
</feature>
<evidence type="ECO:0000256" key="2">
    <source>
        <dbReference type="ARBA" id="ARBA00022692"/>
    </source>
</evidence>
<evidence type="ECO:0000256" key="8">
    <source>
        <dbReference type="SAM" id="Phobius"/>
    </source>
</evidence>
<dbReference type="InterPro" id="IPR003593">
    <property type="entry name" value="AAA+_ATPase"/>
</dbReference>
<dbReference type="InterPro" id="IPR027417">
    <property type="entry name" value="P-loop_NTPase"/>
</dbReference>
<feature type="transmembrane region" description="Helical" evidence="8">
    <location>
        <begin position="247"/>
        <end position="270"/>
    </location>
</feature>
<name>A0A921MCW6_9MICO</name>
<dbReference type="PROSITE" id="PS50929">
    <property type="entry name" value="ABC_TM1F"/>
    <property type="match status" value="1"/>
</dbReference>
<keyword evidence="2 8" id="KW-0812">Transmembrane</keyword>
<feature type="domain" description="ABC transmembrane type-1" evidence="10">
    <location>
        <begin position="20"/>
        <end position="308"/>
    </location>
</feature>
<protein>
    <submittedName>
        <fullName evidence="11">ABC transporter ATP-binding protein/permease</fullName>
    </submittedName>
</protein>
<dbReference type="PANTHER" id="PTHR24221">
    <property type="entry name" value="ATP-BINDING CASSETTE SUB-FAMILY B"/>
    <property type="match status" value="1"/>
</dbReference>
<evidence type="ECO:0000313" key="12">
    <source>
        <dbReference type="Proteomes" id="UP000784435"/>
    </source>
</evidence>
<dbReference type="SUPFAM" id="SSF52540">
    <property type="entry name" value="P-loop containing nucleoside triphosphate hydrolases"/>
    <property type="match status" value="1"/>
</dbReference>
<evidence type="ECO:0000256" key="3">
    <source>
        <dbReference type="ARBA" id="ARBA00022741"/>
    </source>
</evidence>
<comment type="subcellular location">
    <subcellularLocation>
        <location evidence="1">Cell membrane</location>
        <topology evidence="1">Multi-pass membrane protein</topology>
    </subcellularLocation>
</comment>
<dbReference type="GO" id="GO:0005886">
    <property type="term" value="C:plasma membrane"/>
    <property type="evidence" value="ECO:0007669"/>
    <property type="project" value="UniProtKB-SubCell"/>
</dbReference>
<accession>A0A921MCW6</accession>
<dbReference type="GO" id="GO:0005524">
    <property type="term" value="F:ATP binding"/>
    <property type="evidence" value="ECO:0007669"/>
    <property type="project" value="UniProtKB-KW"/>
</dbReference>
<dbReference type="PROSITE" id="PS50893">
    <property type="entry name" value="ABC_TRANSPORTER_2"/>
    <property type="match status" value="1"/>
</dbReference>
<dbReference type="InterPro" id="IPR017871">
    <property type="entry name" value="ABC_transporter-like_CS"/>
</dbReference>
<dbReference type="Gene3D" id="3.40.50.300">
    <property type="entry name" value="P-loop containing nucleotide triphosphate hydrolases"/>
    <property type="match status" value="1"/>
</dbReference>
<gene>
    <name evidence="11" type="ORF">K8V08_03425</name>
</gene>
<feature type="domain" description="ABC transporter" evidence="9">
    <location>
        <begin position="373"/>
        <end position="606"/>
    </location>
</feature>
<dbReference type="SMART" id="SM00382">
    <property type="entry name" value="AAA"/>
    <property type="match status" value="1"/>
</dbReference>
<feature type="transmembrane region" description="Helical" evidence="8">
    <location>
        <begin position="18"/>
        <end position="44"/>
    </location>
</feature>
<dbReference type="AlphaFoldDB" id="A0A921MCW6"/>
<evidence type="ECO:0000256" key="1">
    <source>
        <dbReference type="ARBA" id="ARBA00004651"/>
    </source>
</evidence>
<keyword evidence="5 8" id="KW-1133">Transmembrane helix</keyword>
<evidence type="ECO:0000259" key="9">
    <source>
        <dbReference type="PROSITE" id="PS50893"/>
    </source>
</evidence>
<keyword evidence="4 11" id="KW-0067">ATP-binding</keyword>
<dbReference type="GO" id="GO:0016887">
    <property type="term" value="F:ATP hydrolysis activity"/>
    <property type="evidence" value="ECO:0007669"/>
    <property type="project" value="InterPro"/>
</dbReference>
<organism evidence="11 12">
    <name type="scientific">Brevibacterium senegalense</name>
    <dbReference type="NCBI Taxonomy" id="1033736"/>
    <lineage>
        <taxon>Bacteria</taxon>
        <taxon>Bacillati</taxon>
        <taxon>Actinomycetota</taxon>
        <taxon>Actinomycetes</taxon>
        <taxon>Micrococcales</taxon>
        <taxon>Brevibacteriaceae</taxon>
        <taxon>Brevibacterium</taxon>
    </lineage>
</organism>
<feature type="region of interest" description="Disordered" evidence="7">
    <location>
        <begin position="582"/>
        <end position="613"/>
    </location>
</feature>
<dbReference type="PANTHER" id="PTHR24221:SF654">
    <property type="entry name" value="ATP-BINDING CASSETTE SUB-FAMILY B MEMBER 6"/>
    <property type="match status" value="1"/>
</dbReference>
<feature type="transmembrane region" description="Helical" evidence="8">
    <location>
        <begin position="64"/>
        <end position="85"/>
    </location>
</feature>
<feature type="compositionally biased region" description="Basic and acidic residues" evidence="7">
    <location>
        <begin position="588"/>
        <end position="598"/>
    </location>
</feature>
<evidence type="ECO:0000313" key="11">
    <source>
        <dbReference type="EMBL" id="HJG79442.1"/>
    </source>
</evidence>
<dbReference type="SUPFAM" id="SSF90123">
    <property type="entry name" value="ABC transporter transmembrane region"/>
    <property type="match status" value="1"/>
</dbReference>
<proteinExistence type="predicted"/>
<feature type="transmembrane region" description="Helical" evidence="8">
    <location>
        <begin position="138"/>
        <end position="159"/>
    </location>
</feature>
<dbReference type="InterPro" id="IPR036640">
    <property type="entry name" value="ABC1_TM_sf"/>
</dbReference>
<dbReference type="Proteomes" id="UP000784435">
    <property type="component" value="Unassembled WGS sequence"/>
</dbReference>
<reference evidence="11" key="1">
    <citation type="journal article" date="2021" name="PeerJ">
        <title>Extensive microbial diversity within the chicken gut microbiome revealed by metagenomics and culture.</title>
        <authorList>
            <person name="Gilroy R."/>
            <person name="Ravi A."/>
            <person name="Getino M."/>
            <person name="Pursley I."/>
            <person name="Horton D.L."/>
            <person name="Alikhan N.F."/>
            <person name="Baker D."/>
            <person name="Gharbi K."/>
            <person name="Hall N."/>
            <person name="Watson M."/>
            <person name="Adriaenssens E.M."/>
            <person name="Foster-Nyarko E."/>
            <person name="Jarju S."/>
            <person name="Secka A."/>
            <person name="Antonio M."/>
            <person name="Oren A."/>
            <person name="Chaudhuri R.R."/>
            <person name="La Ragione R."/>
            <person name="Hildebrand F."/>
            <person name="Pallen M.J."/>
        </authorList>
    </citation>
    <scope>NUCLEOTIDE SEQUENCE</scope>
    <source>
        <strain evidence="11">ChiGjej5B5-7349</strain>
    </source>
</reference>
<dbReference type="InterPro" id="IPR003439">
    <property type="entry name" value="ABC_transporter-like_ATP-bd"/>
</dbReference>
<evidence type="ECO:0000259" key="10">
    <source>
        <dbReference type="PROSITE" id="PS50929"/>
    </source>
</evidence>
<reference evidence="11" key="2">
    <citation type="submission" date="2021-09" db="EMBL/GenBank/DDBJ databases">
        <authorList>
            <person name="Gilroy R."/>
        </authorList>
    </citation>
    <scope>NUCLEOTIDE SEQUENCE</scope>
    <source>
        <strain evidence="11">ChiGjej5B5-7349</strain>
    </source>
</reference>
<evidence type="ECO:0000256" key="5">
    <source>
        <dbReference type="ARBA" id="ARBA00022989"/>
    </source>
</evidence>
<dbReference type="PROSITE" id="PS00211">
    <property type="entry name" value="ABC_TRANSPORTER_1"/>
    <property type="match status" value="1"/>
</dbReference>
<dbReference type="EMBL" id="DYUK01000076">
    <property type="protein sequence ID" value="HJG79442.1"/>
    <property type="molecule type" value="Genomic_DNA"/>
</dbReference>
<dbReference type="Pfam" id="PF00664">
    <property type="entry name" value="ABC_membrane"/>
    <property type="match status" value="1"/>
</dbReference>
<evidence type="ECO:0000256" key="4">
    <source>
        <dbReference type="ARBA" id="ARBA00022840"/>
    </source>
</evidence>